<organism evidence="14">
    <name type="scientific">Alloyangia sp. H15</name>
    <dbReference type="NCBI Taxonomy" id="3029062"/>
    <lineage>
        <taxon>Bacteria</taxon>
        <taxon>Pseudomonadati</taxon>
        <taxon>Pseudomonadota</taxon>
        <taxon>Alphaproteobacteria</taxon>
        <taxon>Rhodobacterales</taxon>
        <taxon>Roseobacteraceae</taxon>
        <taxon>Alloyangia</taxon>
    </lineage>
</organism>
<evidence type="ECO:0000256" key="4">
    <source>
        <dbReference type="ARBA" id="ARBA00022448"/>
    </source>
</evidence>
<comment type="function">
    <text evidence="1">Efflux system for nickel and cobalt.</text>
</comment>
<dbReference type="GO" id="GO:0032025">
    <property type="term" value="P:response to cobalt ion"/>
    <property type="evidence" value="ECO:0007669"/>
    <property type="project" value="TreeGrafter"/>
</dbReference>
<keyword evidence="5" id="KW-1003">Cell membrane</keyword>
<evidence type="ECO:0000256" key="2">
    <source>
        <dbReference type="ARBA" id="ARBA00004651"/>
    </source>
</evidence>
<dbReference type="RefSeq" id="WP_353471396.1">
    <property type="nucleotide sequence ID" value="NZ_CP123384.1"/>
</dbReference>
<keyword evidence="11 13" id="KW-0472">Membrane</keyword>
<evidence type="ECO:0000256" key="10">
    <source>
        <dbReference type="ARBA" id="ARBA00023112"/>
    </source>
</evidence>
<evidence type="ECO:0000256" key="13">
    <source>
        <dbReference type="RuleBase" id="RU362101"/>
    </source>
</evidence>
<dbReference type="InterPro" id="IPR051224">
    <property type="entry name" value="NiCoT_RcnA"/>
</dbReference>
<dbReference type="Pfam" id="PF03824">
    <property type="entry name" value="NicO"/>
    <property type="match status" value="1"/>
</dbReference>
<feature type="transmembrane region" description="Helical" evidence="13">
    <location>
        <begin position="224"/>
        <end position="249"/>
    </location>
</feature>
<dbReference type="EMBL" id="CP123384">
    <property type="protein sequence ID" value="XCC92568.1"/>
    <property type="molecule type" value="Genomic_DNA"/>
</dbReference>
<dbReference type="GO" id="GO:0046583">
    <property type="term" value="F:monoatomic cation efflux transmembrane transporter activity"/>
    <property type="evidence" value="ECO:0007669"/>
    <property type="project" value="TreeGrafter"/>
</dbReference>
<keyword evidence="9" id="KW-0406">Ion transport</keyword>
<dbReference type="GO" id="GO:0015099">
    <property type="term" value="F:nickel cation transmembrane transporter activity"/>
    <property type="evidence" value="ECO:0007669"/>
    <property type="project" value="UniProtKB-UniRule"/>
</dbReference>
<feature type="transmembrane region" description="Helical" evidence="13">
    <location>
        <begin position="270"/>
        <end position="291"/>
    </location>
</feature>
<accession>A0AAU8ADN4</accession>
<feature type="transmembrane region" description="Helical" evidence="13">
    <location>
        <begin position="137"/>
        <end position="155"/>
    </location>
</feature>
<evidence type="ECO:0000256" key="6">
    <source>
        <dbReference type="ARBA" id="ARBA00022596"/>
    </source>
</evidence>
<name>A0AAU8ADN4_9RHOB</name>
<evidence type="ECO:0000256" key="1">
    <source>
        <dbReference type="ARBA" id="ARBA00002510"/>
    </source>
</evidence>
<keyword evidence="7 13" id="KW-0812">Transmembrane</keyword>
<dbReference type="GO" id="GO:0010045">
    <property type="term" value="P:response to nickel cation"/>
    <property type="evidence" value="ECO:0007669"/>
    <property type="project" value="TreeGrafter"/>
</dbReference>
<keyword evidence="12" id="KW-0170">Cobalt</keyword>
<keyword evidence="6" id="KW-0533">Nickel</keyword>
<keyword evidence="4 13" id="KW-0813">Transport</keyword>
<dbReference type="InterPro" id="IPR011541">
    <property type="entry name" value="Ni/Co_transpt_high_affinity"/>
</dbReference>
<sequence>MRLVLTLGALAVLGLAVWLWGFGGSGQVAQLAMEGQREAQTAMARGLRALRAKEPGALAALLAVCFGYGVFHAAGPGHGKLLIGGYGLGRRVALGRLSALALVSSIAQAATAVLLVYAGVWLLGWGRERMTLAAEQWFAPASHAAIAAIGLWLLLRGARRLLAVRDHHAHTDTCQSCGHAHGPSLEQAQAVHGLRDAALLVGAIALRPCTGALFLLVLTWRMEIGAAGILGAFAMGLGTATVTLVVAFASVTLREGALARLAGGPGTARALALLETLAGALVTVMAVQLLGVTL</sequence>
<feature type="transmembrane region" description="Helical" evidence="13">
    <location>
        <begin position="55"/>
        <end position="76"/>
    </location>
</feature>
<proteinExistence type="inferred from homology"/>
<reference evidence="14" key="1">
    <citation type="submission" date="2023-02" db="EMBL/GenBank/DDBJ databases">
        <title>Description and genomic characterization of Salipiger bruguierae sp. nov., isolated from the sediment of mangrove plant Bruguiera sexangula.</title>
        <authorList>
            <person name="Long M."/>
        </authorList>
    </citation>
    <scope>NUCLEOTIDE SEQUENCE</scope>
    <source>
        <strain evidence="14">H15</strain>
    </source>
</reference>
<dbReference type="PANTHER" id="PTHR40659">
    <property type="entry name" value="NICKEL/COBALT EFFLUX SYSTEM RCNA"/>
    <property type="match status" value="1"/>
</dbReference>
<dbReference type="GO" id="GO:0006824">
    <property type="term" value="P:cobalt ion transport"/>
    <property type="evidence" value="ECO:0007669"/>
    <property type="project" value="UniProtKB-KW"/>
</dbReference>
<evidence type="ECO:0000313" key="14">
    <source>
        <dbReference type="EMBL" id="XCC92568.1"/>
    </source>
</evidence>
<dbReference type="PANTHER" id="PTHR40659:SF1">
    <property type="entry name" value="NICKEL_COBALT EFFLUX SYSTEM RCNA"/>
    <property type="match status" value="1"/>
</dbReference>
<evidence type="ECO:0000256" key="5">
    <source>
        <dbReference type="ARBA" id="ARBA00022475"/>
    </source>
</evidence>
<evidence type="ECO:0000256" key="7">
    <source>
        <dbReference type="ARBA" id="ARBA00022692"/>
    </source>
</evidence>
<evidence type="ECO:0000256" key="11">
    <source>
        <dbReference type="ARBA" id="ARBA00023136"/>
    </source>
</evidence>
<gene>
    <name evidence="14" type="ORF">PVT71_08690</name>
</gene>
<evidence type="ECO:0000256" key="8">
    <source>
        <dbReference type="ARBA" id="ARBA00022989"/>
    </source>
</evidence>
<evidence type="ECO:0000256" key="3">
    <source>
        <dbReference type="ARBA" id="ARBA00022426"/>
    </source>
</evidence>
<evidence type="ECO:0000256" key="9">
    <source>
        <dbReference type="ARBA" id="ARBA00023065"/>
    </source>
</evidence>
<keyword evidence="10" id="KW-0921">Nickel transport</keyword>
<comment type="similarity">
    <text evidence="13">Belongs to the NiCoT transporter (TC 2.A.52) family.</text>
</comment>
<keyword evidence="8 13" id="KW-1133">Transmembrane helix</keyword>
<evidence type="ECO:0000256" key="12">
    <source>
        <dbReference type="ARBA" id="ARBA00023285"/>
    </source>
</evidence>
<protein>
    <recommendedName>
        <fullName evidence="13">Nickel/cobalt efflux system</fullName>
    </recommendedName>
</protein>
<comment type="subcellular location">
    <subcellularLocation>
        <location evidence="2 13">Cell membrane</location>
        <topology evidence="2 13">Multi-pass membrane protein</topology>
    </subcellularLocation>
</comment>
<keyword evidence="3" id="KW-0171">Cobalt transport</keyword>
<dbReference type="GO" id="GO:0005886">
    <property type="term" value="C:plasma membrane"/>
    <property type="evidence" value="ECO:0007669"/>
    <property type="project" value="UniProtKB-SubCell"/>
</dbReference>
<dbReference type="AlphaFoldDB" id="A0AAU8ADN4"/>
<feature type="transmembrane region" description="Helical" evidence="13">
    <location>
        <begin position="197"/>
        <end position="218"/>
    </location>
</feature>
<feature type="transmembrane region" description="Helical" evidence="13">
    <location>
        <begin position="97"/>
        <end position="125"/>
    </location>
</feature>